<evidence type="ECO:0000313" key="2">
    <source>
        <dbReference type="EMBL" id="MDR6939190.1"/>
    </source>
</evidence>
<evidence type="ECO:0000256" key="1">
    <source>
        <dbReference type="SAM" id="Phobius"/>
    </source>
</evidence>
<dbReference type="Proteomes" id="UP001266099">
    <property type="component" value="Unassembled WGS sequence"/>
</dbReference>
<proteinExistence type="predicted"/>
<keyword evidence="1" id="KW-0812">Transmembrane</keyword>
<keyword evidence="1" id="KW-1133">Transmembrane helix</keyword>
<reference evidence="2 3" key="1">
    <citation type="submission" date="2023-07" db="EMBL/GenBank/DDBJ databases">
        <title>Sequencing the genomes of 1000 actinobacteria strains.</title>
        <authorList>
            <person name="Klenk H.-P."/>
        </authorList>
    </citation>
    <scope>NUCLEOTIDE SEQUENCE [LARGE SCALE GENOMIC DNA]</scope>
    <source>
        <strain evidence="2 3">DSM 15539</strain>
    </source>
</reference>
<sequence>MSEQKINEIQYRKPSIHRKIVALLLIFALAGSAFVSAVALFIN</sequence>
<protein>
    <recommendedName>
        <fullName evidence="4">DUF4044 domain-containing protein</fullName>
    </recommendedName>
</protein>
<gene>
    <name evidence="2" type="ORF">J2S36_000733</name>
</gene>
<name>A0ABU1T1E6_9ACTO</name>
<dbReference type="EMBL" id="JAVDUJ010000001">
    <property type="protein sequence ID" value="MDR6939190.1"/>
    <property type="molecule type" value="Genomic_DNA"/>
</dbReference>
<keyword evidence="1" id="KW-0472">Membrane</keyword>
<accession>A0ABU1T1E6</accession>
<keyword evidence="3" id="KW-1185">Reference proteome</keyword>
<evidence type="ECO:0008006" key="4">
    <source>
        <dbReference type="Google" id="ProtNLM"/>
    </source>
</evidence>
<dbReference type="RefSeq" id="WP_309955678.1">
    <property type="nucleotide sequence ID" value="NZ_CP136414.1"/>
</dbReference>
<evidence type="ECO:0000313" key="3">
    <source>
        <dbReference type="Proteomes" id="UP001266099"/>
    </source>
</evidence>
<feature type="transmembrane region" description="Helical" evidence="1">
    <location>
        <begin position="20"/>
        <end position="42"/>
    </location>
</feature>
<organism evidence="2 3">
    <name type="scientific">Arcanobacterium hippocoleae</name>
    <dbReference type="NCBI Taxonomy" id="149017"/>
    <lineage>
        <taxon>Bacteria</taxon>
        <taxon>Bacillati</taxon>
        <taxon>Actinomycetota</taxon>
        <taxon>Actinomycetes</taxon>
        <taxon>Actinomycetales</taxon>
        <taxon>Actinomycetaceae</taxon>
        <taxon>Arcanobacterium</taxon>
    </lineage>
</organism>
<comment type="caution">
    <text evidence="2">The sequence shown here is derived from an EMBL/GenBank/DDBJ whole genome shotgun (WGS) entry which is preliminary data.</text>
</comment>